<evidence type="ECO:0000313" key="3">
    <source>
        <dbReference type="Proteomes" id="UP000027002"/>
    </source>
</evidence>
<dbReference type="Proteomes" id="UP000027002">
    <property type="component" value="Chromosome 7"/>
</dbReference>
<reference evidence="2" key="1">
    <citation type="submission" date="2020-03" db="EMBL/GenBank/DDBJ databases">
        <title>A mixture of massive structural variations and highly conserved coding sequences in Ustilaginoidea virens genome.</title>
        <authorList>
            <person name="Zhang K."/>
            <person name="Zhao Z."/>
            <person name="Zhang Z."/>
            <person name="Li Y."/>
            <person name="Hsiang T."/>
            <person name="Sun W."/>
        </authorList>
    </citation>
    <scope>NUCLEOTIDE SEQUENCE</scope>
    <source>
        <strain evidence="2">UV-8b</strain>
    </source>
</reference>
<feature type="compositionally biased region" description="Acidic residues" evidence="1">
    <location>
        <begin position="80"/>
        <end position="91"/>
    </location>
</feature>
<proteinExistence type="predicted"/>
<dbReference type="KEGG" id="uvi:66068691"/>
<dbReference type="RefSeq" id="XP_043001346.1">
    <property type="nucleotide sequence ID" value="XM_043145411.1"/>
</dbReference>
<keyword evidence="3" id="KW-1185">Reference proteome</keyword>
<dbReference type="EMBL" id="CP072759">
    <property type="protein sequence ID" value="QUC23673.1"/>
    <property type="molecule type" value="Genomic_DNA"/>
</dbReference>
<gene>
    <name evidence="2" type="ORF">UV8b_07914</name>
</gene>
<organism evidence="2 3">
    <name type="scientific">Ustilaginoidea virens</name>
    <name type="common">Rice false smut fungus</name>
    <name type="synonym">Villosiclava virens</name>
    <dbReference type="NCBI Taxonomy" id="1159556"/>
    <lineage>
        <taxon>Eukaryota</taxon>
        <taxon>Fungi</taxon>
        <taxon>Dikarya</taxon>
        <taxon>Ascomycota</taxon>
        <taxon>Pezizomycotina</taxon>
        <taxon>Sordariomycetes</taxon>
        <taxon>Hypocreomycetidae</taxon>
        <taxon>Hypocreales</taxon>
        <taxon>Clavicipitaceae</taxon>
        <taxon>Ustilaginoidea</taxon>
    </lineage>
</organism>
<feature type="region of interest" description="Disordered" evidence="1">
    <location>
        <begin position="77"/>
        <end position="97"/>
    </location>
</feature>
<name>A0A8E5MKH7_USTVR</name>
<evidence type="ECO:0000313" key="2">
    <source>
        <dbReference type="EMBL" id="QUC23673.1"/>
    </source>
</evidence>
<sequence>MLPANRIIRHAPISDPKVSLISTLDSHYNSSKKQQYFASSVATLSSGVGDATSLDIFMGKVRANWLRRSSGASMYNTDSFVEEDSGDDDKSENEPAIDNPKFADELAISVALFFSRPIALVGLAGRVSETVETFLKLLKAFSIMCIRKAFRNGSVLFLIAYSFIA</sequence>
<evidence type="ECO:0000256" key="1">
    <source>
        <dbReference type="SAM" id="MobiDB-lite"/>
    </source>
</evidence>
<dbReference type="GeneID" id="66068691"/>
<accession>A0A8E5MKH7</accession>
<protein>
    <submittedName>
        <fullName evidence="2">Uncharacterized protein</fullName>
    </submittedName>
</protein>
<dbReference type="AlphaFoldDB" id="A0A8E5MKH7"/>